<keyword evidence="3" id="KW-0808">Transferase</keyword>
<accession>A0ABN9ZTG6</accession>
<dbReference type="EC" id="2.3.1.48" evidence="2"/>
<feature type="zinc finger region" description="TAZ-type" evidence="12">
    <location>
        <begin position="25"/>
        <end position="80"/>
    </location>
</feature>
<dbReference type="PROSITE" id="PS50134">
    <property type="entry name" value="ZF_TAZ"/>
    <property type="match status" value="1"/>
</dbReference>
<evidence type="ECO:0000256" key="5">
    <source>
        <dbReference type="ARBA" id="ARBA00022771"/>
    </source>
</evidence>
<evidence type="ECO:0000256" key="2">
    <source>
        <dbReference type="ARBA" id="ARBA00013184"/>
    </source>
</evidence>
<dbReference type="Gene3D" id="1.20.1020.10">
    <property type="entry name" value="TAZ domain"/>
    <property type="match status" value="1"/>
</dbReference>
<evidence type="ECO:0000256" key="12">
    <source>
        <dbReference type="PROSITE-ProRule" id="PRU00203"/>
    </source>
</evidence>
<evidence type="ECO:0000259" key="13">
    <source>
        <dbReference type="PROSITE" id="PS50134"/>
    </source>
</evidence>
<organism evidence="14 15">
    <name type="scientific">Pipistrellus nathusii</name>
    <name type="common">Nathusius' pipistrelle</name>
    <dbReference type="NCBI Taxonomy" id="59473"/>
    <lineage>
        <taxon>Eukaryota</taxon>
        <taxon>Metazoa</taxon>
        <taxon>Chordata</taxon>
        <taxon>Craniata</taxon>
        <taxon>Vertebrata</taxon>
        <taxon>Euteleostomi</taxon>
        <taxon>Mammalia</taxon>
        <taxon>Eutheria</taxon>
        <taxon>Laurasiatheria</taxon>
        <taxon>Chiroptera</taxon>
        <taxon>Yangochiroptera</taxon>
        <taxon>Vespertilionidae</taxon>
        <taxon>Pipistrellus</taxon>
    </lineage>
</organism>
<evidence type="ECO:0000256" key="6">
    <source>
        <dbReference type="ARBA" id="ARBA00022833"/>
    </source>
</evidence>
<feature type="domain" description="TAZ-type" evidence="13">
    <location>
        <begin position="25"/>
        <end position="80"/>
    </location>
</feature>
<keyword evidence="8" id="KW-0805">Transcription regulation</keyword>
<dbReference type="EMBL" id="OY882859">
    <property type="protein sequence ID" value="CAK6441528.1"/>
    <property type="molecule type" value="Genomic_DNA"/>
</dbReference>
<comment type="catalytic activity">
    <reaction evidence="11">
        <text>L-lysyl-[protein] + acetyl-CoA = N(6)-acetyl-L-lysyl-[protein] + CoA + H(+)</text>
        <dbReference type="Rhea" id="RHEA:45948"/>
        <dbReference type="Rhea" id="RHEA-COMP:9752"/>
        <dbReference type="Rhea" id="RHEA-COMP:10731"/>
        <dbReference type="ChEBI" id="CHEBI:15378"/>
        <dbReference type="ChEBI" id="CHEBI:29969"/>
        <dbReference type="ChEBI" id="CHEBI:57287"/>
        <dbReference type="ChEBI" id="CHEBI:57288"/>
        <dbReference type="ChEBI" id="CHEBI:61930"/>
        <dbReference type="EC" id="2.3.1.48"/>
    </reaction>
</comment>
<keyword evidence="10" id="KW-0539">Nucleus</keyword>
<protein>
    <recommendedName>
        <fullName evidence="2">histone acetyltransferase</fullName>
        <ecNumber evidence="2">2.3.1.48</ecNumber>
    </recommendedName>
</protein>
<dbReference type="InterPro" id="IPR000197">
    <property type="entry name" value="Znf_TAZ"/>
</dbReference>
<proteinExistence type="predicted"/>
<dbReference type="InterPro" id="IPR013178">
    <property type="entry name" value="Histone_AcTrfase_Rtt109/CBP"/>
</dbReference>
<name>A0ABN9ZTG6_PIPNA</name>
<keyword evidence="5 12" id="KW-0863">Zinc-finger</keyword>
<dbReference type="Proteomes" id="UP001314169">
    <property type="component" value="Chromosome 2"/>
</dbReference>
<evidence type="ECO:0000256" key="4">
    <source>
        <dbReference type="ARBA" id="ARBA00022723"/>
    </source>
</evidence>
<evidence type="ECO:0000256" key="1">
    <source>
        <dbReference type="ARBA" id="ARBA00004123"/>
    </source>
</evidence>
<comment type="subcellular location">
    <subcellularLocation>
        <location evidence="1">Nucleus</location>
    </subcellularLocation>
</comment>
<dbReference type="Pfam" id="PF02135">
    <property type="entry name" value="zf-TAZ"/>
    <property type="match status" value="1"/>
</dbReference>
<dbReference type="SUPFAM" id="SSF57933">
    <property type="entry name" value="TAZ domain"/>
    <property type="match status" value="1"/>
</dbReference>
<dbReference type="PANTHER" id="PTHR13808:SF1">
    <property type="entry name" value="HISTONE ACETYLTRANSFERASE"/>
    <property type="match status" value="1"/>
</dbReference>
<evidence type="ECO:0000313" key="15">
    <source>
        <dbReference type="Proteomes" id="UP001314169"/>
    </source>
</evidence>
<reference evidence="14" key="1">
    <citation type="submission" date="2023-12" db="EMBL/GenBank/DDBJ databases">
        <authorList>
            <person name="Brown T."/>
        </authorList>
    </citation>
    <scope>NUCLEOTIDE SEQUENCE</scope>
</reference>
<evidence type="ECO:0000256" key="11">
    <source>
        <dbReference type="ARBA" id="ARBA00048017"/>
    </source>
</evidence>
<keyword evidence="9" id="KW-0804">Transcription</keyword>
<keyword evidence="15" id="KW-1185">Reference proteome</keyword>
<evidence type="ECO:0000256" key="9">
    <source>
        <dbReference type="ARBA" id="ARBA00023163"/>
    </source>
</evidence>
<keyword evidence="7" id="KW-0156">Chromatin regulator</keyword>
<evidence type="ECO:0000256" key="7">
    <source>
        <dbReference type="ARBA" id="ARBA00022853"/>
    </source>
</evidence>
<dbReference type="InterPro" id="IPR035898">
    <property type="entry name" value="TAZ_dom_sf"/>
</dbReference>
<gene>
    <name evidence="14" type="ORF">MPIPNATIZW_LOCUS9834</name>
</gene>
<sequence length="80" mass="9102">MVKVGLGEEANKGGSKDELQFRSLCEWLHQAIQRCIQSLRHAHQCHEANCPQLSCQKMNRVMQHTKGCQHKANGDCRVCK</sequence>
<evidence type="ECO:0000313" key="14">
    <source>
        <dbReference type="EMBL" id="CAK6441528.1"/>
    </source>
</evidence>
<keyword evidence="6 12" id="KW-0862">Zinc</keyword>
<evidence type="ECO:0000256" key="10">
    <source>
        <dbReference type="ARBA" id="ARBA00023242"/>
    </source>
</evidence>
<dbReference type="PANTHER" id="PTHR13808">
    <property type="entry name" value="CBP/P300-RELATED"/>
    <property type="match status" value="1"/>
</dbReference>
<keyword evidence="4 12" id="KW-0479">Metal-binding</keyword>
<evidence type="ECO:0000256" key="3">
    <source>
        <dbReference type="ARBA" id="ARBA00022679"/>
    </source>
</evidence>
<evidence type="ECO:0000256" key="8">
    <source>
        <dbReference type="ARBA" id="ARBA00023015"/>
    </source>
</evidence>